<comment type="caution">
    <text evidence="1">The sequence shown here is derived from an EMBL/GenBank/DDBJ whole genome shotgun (WGS) entry which is preliminary data.</text>
</comment>
<name>A0A9P5STR1_9FUNG</name>
<proteinExistence type="predicted"/>
<evidence type="ECO:0000313" key="2">
    <source>
        <dbReference type="Proteomes" id="UP000696485"/>
    </source>
</evidence>
<evidence type="ECO:0000313" key="1">
    <source>
        <dbReference type="EMBL" id="KAF9337618.1"/>
    </source>
</evidence>
<dbReference type="Proteomes" id="UP000696485">
    <property type="component" value="Unassembled WGS sequence"/>
</dbReference>
<protein>
    <recommendedName>
        <fullName evidence="3">Retrotransposon-derived protein PEG10</fullName>
    </recommendedName>
</protein>
<keyword evidence="2" id="KW-1185">Reference proteome</keyword>
<accession>A0A9P5STR1</accession>
<reference evidence="1" key="1">
    <citation type="journal article" date="2020" name="Fungal Divers.">
        <title>Resolving the Mortierellaceae phylogeny through synthesis of multi-gene phylogenetics and phylogenomics.</title>
        <authorList>
            <person name="Vandepol N."/>
            <person name="Liber J."/>
            <person name="Desiro A."/>
            <person name="Na H."/>
            <person name="Kennedy M."/>
            <person name="Barry K."/>
            <person name="Grigoriev I.V."/>
            <person name="Miller A.N."/>
            <person name="O'Donnell K."/>
            <person name="Stajich J.E."/>
            <person name="Bonito G."/>
        </authorList>
    </citation>
    <scope>NUCLEOTIDE SEQUENCE</scope>
    <source>
        <strain evidence="1">NVP1</strain>
    </source>
</reference>
<dbReference type="AlphaFoldDB" id="A0A9P5STR1"/>
<dbReference type="EMBL" id="JAAAUY010000021">
    <property type="protein sequence ID" value="KAF9337618.1"/>
    <property type="molecule type" value="Genomic_DNA"/>
</dbReference>
<organism evidence="1 2">
    <name type="scientific">Podila minutissima</name>
    <dbReference type="NCBI Taxonomy" id="64525"/>
    <lineage>
        <taxon>Eukaryota</taxon>
        <taxon>Fungi</taxon>
        <taxon>Fungi incertae sedis</taxon>
        <taxon>Mucoromycota</taxon>
        <taxon>Mortierellomycotina</taxon>
        <taxon>Mortierellomycetes</taxon>
        <taxon>Mortierellales</taxon>
        <taxon>Mortierellaceae</taxon>
        <taxon>Podila</taxon>
    </lineage>
</organism>
<sequence length="235" mass="26469">MTANQVYQRQIQIVLDGLFMRNAATRFQISTPHDPKFKGDDSEMPFTEFRAKLKIVAERFPDALHSNQERINYAIQSMEGAPVRFFAPFISGTADNLEGFLSSYSTFISVLNDMYGDQHNIDEINHKLARLCQTGIVTDHILQFRALASRADLNEPALLARFKDDLSSEVRTLLTAHPMEVDAILTKHISAEEKRHRSKNLCLCCAAADHFANDCTLKARLAAVTIESEHENSQA</sequence>
<evidence type="ECO:0008006" key="3">
    <source>
        <dbReference type="Google" id="ProtNLM"/>
    </source>
</evidence>
<gene>
    <name evidence="1" type="ORF">BG006_003791</name>
</gene>